<reference evidence="3" key="1">
    <citation type="journal article" date="2019" name="Int. J. Syst. Evol. Microbiol.">
        <title>The Global Catalogue of Microorganisms (GCM) 10K type strain sequencing project: providing services to taxonomists for standard genome sequencing and annotation.</title>
        <authorList>
            <consortium name="The Broad Institute Genomics Platform"/>
            <consortium name="The Broad Institute Genome Sequencing Center for Infectious Disease"/>
            <person name="Wu L."/>
            <person name="Ma J."/>
        </authorList>
    </citation>
    <scope>NUCLEOTIDE SEQUENCE [LARGE SCALE GENOMIC DNA]</scope>
    <source>
        <strain evidence="3">TBRC 4489</strain>
    </source>
</reference>
<feature type="region of interest" description="Disordered" evidence="1">
    <location>
        <begin position="267"/>
        <end position="289"/>
    </location>
</feature>
<comment type="caution">
    <text evidence="2">The sequence shown here is derived from an EMBL/GenBank/DDBJ whole genome shotgun (WGS) entry which is preliminary data.</text>
</comment>
<name>A0ABV8HXT1_9ACTN</name>
<dbReference type="Proteomes" id="UP001595850">
    <property type="component" value="Unassembled WGS sequence"/>
</dbReference>
<proteinExistence type="predicted"/>
<evidence type="ECO:0000256" key="1">
    <source>
        <dbReference type="SAM" id="MobiDB-lite"/>
    </source>
</evidence>
<evidence type="ECO:0000313" key="3">
    <source>
        <dbReference type="Proteomes" id="UP001595850"/>
    </source>
</evidence>
<keyword evidence="3" id="KW-1185">Reference proteome</keyword>
<gene>
    <name evidence="2" type="ORF">ACFOWE_00410</name>
</gene>
<protein>
    <submittedName>
        <fullName evidence="2">Uncharacterized protein</fullName>
    </submittedName>
</protein>
<dbReference type="RefSeq" id="WP_377284700.1">
    <property type="nucleotide sequence ID" value="NZ_JBHSBM010000003.1"/>
</dbReference>
<dbReference type="EMBL" id="JBHSBM010000003">
    <property type="protein sequence ID" value="MFC4056744.1"/>
    <property type="molecule type" value="Genomic_DNA"/>
</dbReference>
<organism evidence="2 3">
    <name type="scientific">Planomonospora corallina</name>
    <dbReference type="NCBI Taxonomy" id="1806052"/>
    <lineage>
        <taxon>Bacteria</taxon>
        <taxon>Bacillati</taxon>
        <taxon>Actinomycetota</taxon>
        <taxon>Actinomycetes</taxon>
        <taxon>Streptosporangiales</taxon>
        <taxon>Streptosporangiaceae</taxon>
        <taxon>Planomonospora</taxon>
    </lineage>
</organism>
<accession>A0ABV8HXT1</accession>
<sequence>MPLLLEFFGMTVAVLAQLDLPELAFLFGSHLVEEGEPQLLVKLVSDGSASGEVLVQRPDGMLLQRRLFRGWSTMPPPVPPLAVLDSRFLVVRAVVMARDDVTVALIGSACSPCADVAAALAGRSWRPVAGQFLVVDRDTGHTLPFHTPLDLRGAAIESAVTGGLVGPEPESPWWRTRSTLSGESLLVRPERLGPPVPIAARLAPPTLVRLCQGEDDRCALESWEFQPHAWPPAAAELAEARRYRLLVPELGGAEEAAALIDDELKETSCPGGPRTAPEHRAGLITSPSM</sequence>
<evidence type="ECO:0000313" key="2">
    <source>
        <dbReference type="EMBL" id="MFC4056744.1"/>
    </source>
</evidence>